<evidence type="ECO:0000313" key="6">
    <source>
        <dbReference type="EMBL" id="KAL3625329.1"/>
    </source>
</evidence>
<accession>A0ABD3C7N5</accession>
<keyword evidence="7" id="KW-1185">Reference proteome</keyword>
<dbReference type="SUPFAM" id="SSF57850">
    <property type="entry name" value="RING/U-box"/>
    <property type="match status" value="1"/>
</dbReference>
<sequence>MGLVSGYQHHYNFSYTEAPISADIGVQSKILVFKIRTSFILLQRKKLDDAYEHEIMDTECLSITLPLDQIRDSPEKFHNIVYRLDEYLMSDDQILSFIYTALDYAQRISAAHPSRFVVPIFADVLVCTVQLEDEPLDEAIDRSVRPDCLVPLKLLEPNDDGSYHHLRDYLLRGLPRIRGDDVHVEGFGSLMETCSICLGGPTAAAPVSLLPCRHAFHSHCVVRWLMVNDSCPLCRAEKIIQLEKPDTSQVTTEAQATNHLPRPARVRRPITRARFTNHLPRSARVRRAPAWHEDYVMGSTNHLPVPTRLRQAPAWHSDYVIG</sequence>
<evidence type="ECO:0000256" key="3">
    <source>
        <dbReference type="ARBA" id="ARBA00022833"/>
    </source>
</evidence>
<dbReference type="Proteomes" id="UP001632038">
    <property type="component" value="Unassembled WGS sequence"/>
</dbReference>
<evidence type="ECO:0000259" key="5">
    <source>
        <dbReference type="PROSITE" id="PS50089"/>
    </source>
</evidence>
<dbReference type="SMART" id="SM00744">
    <property type="entry name" value="RINGv"/>
    <property type="match status" value="1"/>
</dbReference>
<dbReference type="AlphaFoldDB" id="A0ABD3C7N5"/>
<dbReference type="InterPro" id="IPR051834">
    <property type="entry name" value="RING_finger_E3_ligase"/>
</dbReference>
<gene>
    <name evidence="6" type="ORF">CASFOL_030783</name>
</gene>
<keyword evidence="1" id="KW-0479">Metal-binding</keyword>
<name>A0ABD3C7N5_9LAMI</name>
<keyword evidence="3" id="KW-0862">Zinc</keyword>
<dbReference type="EMBL" id="JAVIJP010000052">
    <property type="protein sequence ID" value="KAL3625329.1"/>
    <property type="molecule type" value="Genomic_DNA"/>
</dbReference>
<dbReference type="InterPro" id="IPR011016">
    <property type="entry name" value="Znf_RING-CH"/>
</dbReference>
<dbReference type="InterPro" id="IPR013083">
    <property type="entry name" value="Znf_RING/FYVE/PHD"/>
</dbReference>
<keyword evidence="2 4" id="KW-0863">Zinc-finger</keyword>
<evidence type="ECO:0000256" key="1">
    <source>
        <dbReference type="ARBA" id="ARBA00022723"/>
    </source>
</evidence>
<dbReference type="CDD" id="cd16454">
    <property type="entry name" value="RING-H2_PA-TM-RING"/>
    <property type="match status" value="1"/>
</dbReference>
<evidence type="ECO:0000313" key="7">
    <source>
        <dbReference type="Proteomes" id="UP001632038"/>
    </source>
</evidence>
<evidence type="ECO:0000256" key="2">
    <source>
        <dbReference type="ARBA" id="ARBA00022771"/>
    </source>
</evidence>
<evidence type="ECO:0000256" key="4">
    <source>
        <dbReference type="PROSITE-ProRule" id="PRU00175"/>
    </source>
</evidence>
<comment type="caution">
    <text evidence="6">The sequence shown here is derived from an EMBL/GenBank/DDBJ whole genome shotgun (WGS) entry which is preliminary data.</text>
</comment>
<dbReference type="InterPro" id="IPR001841">
    <property type="entry name" value="Znf_RING"/>
</dbReference>
<dbReference type="Pfam" id="PF13639">
    <property type="entry name" value="zf-RING_2"/>
    <property type="match status" value="1"/>
</dbReference>
<reference evidence="7" key="1">
    <citation type="journal article" date="2024" name="IScience">
        <title>Strigolactones Initiate the Formation of Haustorium-like Structures in Castilleja.</title>
        <authorList>
            <person name="Buerger M."/>
            <person name="Peterson D."/>
            <person name="Chory J."/>
        </authorList>
    </citation>
    <scope>NUCLEOTIDE SEQUENCE [LARGE SCALE GENOMIC DNA]</scope>
</reference>
<feature type="domain" description="RING-type" evidence="5">
    <location>
        <begin position="194"/>
        <end position="235"/>
    </location>
</feature>
<dbReference type="Gene3D" id="3.30.40.10">
    <property type="entry name" value="Zinc/RING finger domain, C3HC4 (zinc finger)"/>
    <property type="match status" value="1"/>
</dbReference>
<dbReference type="SMART" id="SM00184">
    <property type="entry name" value="RING"/>
    <property type="match status" value="1"/>
</dbReference>
<dbReference type="GO" id="GO:0008270">
    <property type="term" value="F:zinc ion binding"/>
    <property type="evidence" value="ECO:0007669"/>
    <property type="project" value="UniProtKB-KW"/>
</dbReference>
<dbReference type="PROSITE" id="PS50089">
    <property type="entry name" value="ZF_RING_2"/>
    <property type="match status" value="1"/>
</dbReference>
<dbReference type="PANTHER" id="PTHR45931:SF16">
    <property type="entry name" value="RING_U-BOX SUPERFAMILY PROTEIN"/>
    <property type="match status" value="1"/>
</dbReference>
<proteinExistence type="predicted"/>
<organism evidence="6 7">
    <name type="scientific">Castilleja foliolosa</name>
    <dbReference type="NCBI Taxonomy" id="1961234"/>
    <lineage>
        <taxon>Eukaryota</taxon>
        <taxon>Viridiplantae</taxon>
        <taxon>Streptophyta</taxon>
        <taxon>Embryophyta</taxon>
        <taxon>Tracheophyta</taxon>
        <taxon>Spermatophyta</taxon>
        <taxon>Magnoliopsida</taxon>
        <taxon>eudicotyledons</taxon>
        <taxon>Gunneridae</taxon>
        <taxon>Pentapetalae</taxon>
        <taxon>asterids</taxon>
        <taxon>lamiids</taxon>
        <taxon>Lamiales</taxon>
        <taxon>Orobanchaceae</taxon>
        <taxon>Pedicularideae</taxon>
        <taxon>Castillejinae</taxon>
        <taxon>Castilleja</taxon>
    </lineage>
</organism>
<protein>
    <recommendedName>
        <fullName evidence="5">RING-type domain-containing protein</fullName>
    </recommendedName>
</protein>
<dbReference type="PANTHER" id="PTHR45931">
    <property type="entry name" value="SI:CH211-59O9.10"/>
    <property type="match status" value="1"/>
</dbReference>